<accession>A0A2I1IMI3</accession>
<protein>
    <submittedName>
        <fullName evidence="3">Glycine/betaine ABC transporter substrate-binding protein</fullName>
    </submittedName>
</protein>
<feature type="chain" id="PRO_5014804177" evidence="1">
    <location>
        <begin position="29"/>
        <end position="319"/>
    </location>
</feature>
<keyword evidence="1" id="KW-0732">Signal</keyword>
<dbReference type="EMBL" id="PKKO01000003">
    <property type="protein sequence ID" value="PKY72327.1"/>
    <property type="molecule type" value="Genomic_DNA"/>
</dbReference>
<evidence type="ECO:0000256" key="1">
    <source>
        <dbReference type="SAM" id="SignalP"/>
    </source>
</evidence>
<evidence type="ECO:0000313" key="4">
    <source>
        <dbReference type="Proteomes" id="UP000235122"/>
    </source>
</evidence>
<dbReference type="Gene3D" id="3.40.190.10">
    <property type="entry name" value="Periplasmic binding protein-like II"/>
    <property type="match status" value="1"/>
</dbReference>
<evidence type="ECO:0000259" key="2">
    <source>
        <dbReference type="Pfam" id="PF04069"/>
    </source>
</evidence>
<reference evidence="3 4" key="1">
    <citation type="submission" date="2017-12" db="EMBL/GenBank/DDBJ databases">
        <title>Phylogenetic diversity of female urinary microbiome.</title>
        <authorList>
            <person name="Thomas-White K."/>
            <person name="Wolfe A.J."/>
        </authorList>
    </citation>
    <scope>NUCLEOTIDE SEQUENCE [LARGE SCALE GENOMIC DNA]</scope>
    <source>
        <strain evidence="3 4">UMB0402</strain>
    </source>
</reference>
<dbReference type="InterPro" id="IPR007210">
    <property type="entry name" value="ABC_Gly_betaine_transp_sub-bd"/>
</dbReference>
<sequence length="319" mass="34120">MKAQKTLFLLLAAATLASCALAPSSGFAPEVQPASLRTQAGAEGVHVTVGSKNFTEGLVLGKMAVIALRAAGYKVTDKTGMPGSQSARQAHTSGAVDFEWEYTGTAWTIYLGGKGVADRDKQYRLVRDADKKNGLTWLPPAPMNNSYGFAVRARDAKSLKTLSDVAKLDPAELTICADPEFFSRDDGLQPALAHYGLKIGENLPRANIKLMDQGAMYEALADGQCKVGEIMSTDGRLLSLNLKALEDDKGYFPSYAVAPVIATSKLDQSEGIGKVFAQITPRLTTKALQQLNAAVDVRGEDPAEVAADWLVREGLVKRD</sequence>
<dbReference type="GO" id="GO:0043190">
    <property type="term" value="C:ATP-binding cassette (ABC) transporter complex"/>
    <property type="evidence" value="ECO:0007669"/>
    <property type="project" value="InterPro"/>
</dbReference>
<dbReference type="RefSeq" id="WP_024331792.1">
    <property type="nucleotide sequence ID" value="NZ_JASOXK010000005.1"/>
</dbReference>
<feature type="signal peptide" evidence="1">
    <location>
        <begin position="1"/>
        <end position="28"/>
    </location>
</feature>
<gene>
    <name evidence="3" type="ORF">CYJ19_05615</name>
</gene>
<keyword evidence="4" id="KW-1185">Reference proteome</keyword>
<evidence type="ECO:0000313" key="3">
    <source>
        <dbReference type="EMBL" id="PKY72327.1"/>
    </source>
</evidence>
<proteinExistence type="predicted"/>
<dbReference type="AlphaFoldDB" id="A0A2I1IMI3"/>
<dbReference type="Pfam" id="PF04069">
    <property type="entry name" value="OpuAC"/>
    <property type="match status" value="1"/>
</dbReference>
<comment type="caution">
    <text evidence="3">The sequence shown here is derived from an EMBL/GenBank/DDBJ whole genome shotgun (WGS) entry which is preliminary data.</text>
</comment>
<dbReference type="GO" id="GO:0022857">
    <property type="term" value="F:transmembrane transporter activity"/>
    <property type="evidence" value="ECO:0007669"/>
    <property type="project" value="InterPro"/>
</dbReference>
<dbReference type="PROSITE" id="PS51257">
    <property type="entry name" value="PROKAR_LIPOPROTEIN"/>
    <property type="match status" value="1"/>
</dbReference>
<name>A0A2I1IMI3_9ACTO</name>
<dbReference type="GeneID" id="35866857"/>
<organism evidence="3 4">
    <name type="scientific">Winkia neuii</name>
    <dbReference type="NCBI Taxonomy" id="33007"/>
    <lineage>
        <taxon>Bacteria</taxon>
        <taxon>Bacillati</taxon>
        <taxon>Actinomycetota</taxon>
        <taxon>Actinomycetes</taxon>
        <taxon>Actinomycetales</taxon>
        <taxon>Actinomycetaceae</taxon>
        <taxon>Winkia</taxon>
    </lineage>
</organism>
<dbReference type="SUPFAM" id="SSF53850">
    <property type="entry name" value="Periplasmic binding protein-like II"/>
    <property type="match status" value="1"/>
</dbReference>
<dbReference type="Gene3D" id="3.40.190.120">
    <property type="entry name" value="Osmoprotection protein (prox), domain 2"/>
    <property type="match status" value="1"/>
</dbReference>
<feature type="domain" description="ABC-type glycine betaine transport system substrate-binding" evidence="2">
    <location>
        <begin position="46"/>
        <end position="310"/>
    </location>
</feature>
<dbReference type="CDD" id="cd13611">
    <property type="entry name" value="PBP2_YehZ"/>
    <property type="match status" value="1"/>
</dbReference>
<dbReference type="STRING" id="33007.HMPREF3198_00256"/>
<dbReference type="Proteomes" id="UP000235122">
    <property type="component" value="Unassembled WGS sequence"/>
</dbReference>